<gene>
    <name evidence="2" type="ORF">HERI1096_LOCUS16108</name>
</gene>
<dbReference type="AlphaFoldDB" id="A0A7S3EY87"/>
<organism evidence="2">
    <name type="scientific">Haptolina ericina</name>
    <dbReference type="NCBI Taxonomy" id="156174"/>
    <lineage>
        <taxon>Eukaryota</taxon>
        <taxon>Haptista</taxon>
        <taxon>Haptophyta</taxon>
        <taxon>Prymnesiophyceae</taxon>
        <taxon>Prymnesiales</taxon>
        <taxon>Prymnesiaceae</taxon>
        <taxon>Haptolina</taxon>
    </lineage>
</organism>
<name>A0A7S3EY87_9EUKA</name>
<dbReference type="EMBL" id="HBHX01028865">
    <property type="protein sequence ID" value="CAE0115423.1"/>
    <property type="molecule type" value="Transcribed_RNA"/>
</dbReference>
<reference evidence="2" key="1">
    <citation type="submission" date="2021-01" db="EMBL/GenBank/DDBJ databases">
        <authorList>
            <person name="Corre E."/>
            <person name="Pelletier E."/>
            <person name="Niang G."/>
            <person name="Scheremetjew M."/>
            <person name="Finn R."/>
            <person name="Kale V."/>
            <person name="Holt S."/>
            <person name="Cochrane G."/>
            <person name="Meng A."/>
            <person name="Brown T."/>
            <person name="Cohen L."/>
        </authorList>
    </citation>
    <scope>NUCLEOTIDE SEQUENCE</scope>
    <source>
        <strain evidence="2">CCMP281</strain>
    </source>
</reference>
<accession>A0A7S3EY87</accession>
<dbReference type="InterPro" id="IPR052514">
    <property type="entry name" value="SAM-dependent_MTase"/>
</dbReference>
<dbReference type="InterPro" id="IPR029063">
    <property type="entry name" value="SAM-dependent_MTases_sf"/>
</dbReference>
<dbReference type="PANTHER" id="PTHR34203">
    <property type="entry name" value="METHYLTRANSFERASE, FKBM FAMILY PROTEIN"/>
    <property type="match status" value="1"/>
</dbReference>
<sequence length="333" mass="36628">MLPLALFIYPPHAPRRANLTDTAPRVGMTQGVDAILSVTSSQSNATTLWFRDERHAPCSTHLSSRERLIPQRGEVWELDSGVLLYANPIQLQIGKRFKQHVNLWEADEEIYWKRAFADVDAACSASASDATCTVLDVGAAYGYYSILSRLHTPPAVQVHAFNPHPSFMRDMRQNLMLNRVDGSVCLHELAVSNQSNAKAALSYSVASGIRQKGFHEHGKGTALPVNTTSLDEWAAAAAPWLLPGAAAPLAFLLVKLDIEGAAELALKGAWRLMSRATHIFIGIHDTAEWDAVERTFDSSRYEILVKSRSGDGDRRPNGAFIARARSFIATPRL</sequence>
<dbReference type="PANTHER" id="PTHR34203:SF15">
    <property type="entry name" value="SLL1173 PROTEIN"/>
    <property type="match status" value="1"/>
</dbReference>
<feature type="domain" description="Methyltransferase FkbM" evidence="1">
    <location>
        <begin position="136"/>
        <end position="287"/>
    </location>
</feature>
<dbReference type="Gene3D" id="3.40.50.150">
    <property type="entry name" value="Vaccinia Virus protein VP39"/>
    <property type="match status" value="1"/>
</dbReference>
<evidence type="ECO:0000313" key="2">
    <source>
        <dbReference type="EMBL" id="CAE0115423.1"/>
    </source>
</evidence>
<evidence type="ECO:0000259" key="1">
    <source>
        <dbReference type="Pfam" id="PF05050"/>
    </source>
</evidence>
<dbReference type="NCBIfam" id="TIGR01444">
    <property type="entry name" value="fkbM_fam"/>
    <property type="match status" value="1"/>
</dbReference>
<proteinExistence type="predicted"/>
<dbReference type="SUPFAM" id="SSF53335">
    <property type="entry name" value="S-adenosyl-L-methionine-dependent methyltransferases"/>
    <property type="match status" value="1"/>
</dbReference>
<dbReference type="InterPro" id="IPR006342">
    <property type="entry name" value="FkbM_mtfrase"/>
</dbReference>
<dbReference type="Pfam" id="PF05050">
    <property type="entry name" value="Methyltransf_21"/>
    <property type="match status" value="1"/>
</dbReference>
<protein>
    <recommendedName>
        <fullName evidence="1">Methyltransferase FkbM domain-containing protein</fullName>
    </recommendedName>
</protein>